<dbReference type="Proteomes" id="UP000015104">
    <property type="component" value="Unassembled WGS sequence"/>
</dbReference>
<organism evidence="1 2">
    <name type="scientific">Tetranychus urticae</name>
    <name type="common">Two-spotted spider mite</name>
    <dbReference type="NCBI Taxonomy" id="32264"/>
    <lineage>
        <taxon>Eukaryota</taxon>
        <taxon>Metazoa</taxon>
        <taxon>Ecdysozoa</taxon>
        <taxon>Arthropoda</taxon>
        <taxon>Chelicerata</taxon>
        <taxon>Arachnida</taxon>
        <taxon>Acari</taxon>
        <taxon>Acariformes</taxon>
        <taxon>Trombidiformes</taxon>
        <taxon>Prostigmata</taxon>
        <taxon>Eleutherengona</taxon>
        <taxon>Raphignathae</taxon>
        <taxon>Tetranychoidea</taxon>
        <taxon>Tetranychidae</taxon>
        <taxon>Tetranychus</taxon>
    </lineage>
</organism>
<proteinExistence type="predicted"/>
<name>T1KLB6_TETUR</name>
<evidence type="ECO:0000313" key="2">
    <source>
        <dbReference type="Proteomes" id="UP000015104"/>
    </source>
</evidence>
<accession>T1KLB6</accession>
<evidence type="ECO:0000313" key="1">
    <source>
        <dbReference type="EnsemblMetazoa" id="tetur14g01860.1"/>
    </source>
</evidence>
<dbReference type="EnsemblMetazoa" id="tetur14g01860.1">
    <property type="protein sequence ID" value="tetur14g01860.1"/>
    <property type="gene ID" value="tetur14g01860"/>
</dbReference>
<dbReference type="HOGENOM" id="CLU_3411020_0_0_1"/>
<sequence>MLKMLFKPSRMVIVKGKRKHLTKIKKDHG</sequence>
<reference evidence="2" key="1">
    <citation type="submission" date="2011-08" db="EMBL/GenBank/DDBJ databases">
        <authorList>
            <person name="Rombauts S."/>
        </authorList>
    </citation>
    <scope>NUCLEOTIDE SEQUENCE</scope>
    <source>
        <strain evidence="2">London</strain>
    </source>
</reference>
<keyword evidence="2" id="KW-1185">Reference proteome</keyword>
<reference evidence="1" key="2">
    <citation type="submission" date="2015-06" db="UniProtKB">
        <authorList>
            <consortium name="EnsemblMetazoa"/>
        </authorList>
    </citation>
    <scope>IDENTIFICATION</scope>
</reference>
<dbReference type="AlphaFoldDB" id="T1KLB6"/>
<dbReference type="EMBL" id="CAEY01000211">
    <property type="status" value="NOT_ANNOTATED_CDS"/>
    <property type="molecule type" value="Genomic_DNA"/>
</dbReference>
<protein>
    <submittedName>
        <fullName evidence="1">Uncharacterized protein</fullName>
    </submittedName>
</protein>